<dbReference type="Pfam" id="PF00027">
    <property type="entry name" value="cNMP_binding"/>
    <property type="match status" value="1"/>
</dbReference>
<dbReference type="SUPFAM" id="SSF51206">
    <property type="entry name" value="cAMP-binding domain-like"/>
    <property type="match status" value="1"/>
</dbReference>
<dbReference type="Proteomes" id="UP000183639">
    <property type="component" value="Unassembled WGS sequence"/>
</dbReference>
<sequence>MQIYHLDLQELPLFRDVSPAEVDRFIVSTGTSIKRYEKGTRILKAYEPNANIGVMVEGKAQVIAEDRFGNESIGHTLERGAMMGSASAILPLFQPNNNTSIETLTDAIVLWVPYRSLLVAGPKLGRTHGMVMRNLLEAFCRKNVMMMEKIELLSQKTLRERLILYLLQREGRYQSEQVKVPGRVQLAKEIECNRSALTREIASMKAEGVLTVGEDWLRLNKDKIGC</sequence>
<gene>
    <name evidence="2" type="ORF">SAMN04487861_10796</name>
</gene>
<dbReference type="InterPro" id="IPR018490">
    <property type="entry name" value="cNMP-bd_dom_sf"/>
</dbReference>
<protein>
    <submittedName>
        <fullName evidence="2">cAMP-binding domain of CRP or a regulatory subunit of cAMP-dependent protein kinases</fullName>
    </submittedName>
</protein>
<keyword evidence="2" id="KW-0418">Kinase</keyword>
<dbReference type="InterPro" id="IPR000595">
    <property type="entry name" value="cNMP-bd_dom"/>
</dbReference>
<feature type="domain" description="Cyclic nucleotide-binding" evidence="1">
    <location>
        <begin position="13"/>
        <end position="99"/>
    </location>
</feature>
<dbReference type="RefSeq" id="WP_075442783.1">
    <property type="nucleotide sequence ID" value="NZ_FOQK01000007.1"/>
</dbReference>
<proteinExistence type="predicted"/>
<dbReference type="InterPro" id="IPR014710">
    <property type="entry name" value="RmlC-like_jellyroll"/>
</dbReference>
<dbReference type="SUPFAM" id="SSF46785">
    <property type="entry name" value="Winged helix' DNA-binding domain"/>
    <property type="match status" value="1"/>
</dbReference>
<dbReference type="EMBL" id="FOQK01000007">
    <property type="protein sequence ID" value="SFH89238.1"/>
    <property type="molecule type" value="Genomic_DNA"/>
</dbReference>
<dbReference type="CDD" id="cd00038">
    <property type="entry name" value="CAP_ED"/>
    <property type="match status" value="1"/>
</dbReference>
<dbReference type="PROSITE" id="PS50042">
    <property type="entry name" value="CNMP_BINDING_3"/>
    <property type="match status" value="1"/>
</dbReference>
<evidence type="ECO:0000259" key="1">
    <source>
        <dbReference type="PROSITE" id="PS50042"/>
    </source>
</evidence>
<accession>A0A1I3DRQ6</accession>
<dbReference type="Gene3D" id="2.60.120.10">
    <property type="entry name" value="Jelly Rolls"/>
    <property type="match status" value="1"/>
</dbReference>
<name>A0A1I3DRQ6_SELRU</name>
<organism evidence="2 3">
    <name type="scientific">Selenomonas ruminantium</name>
    <dbReference type="NCBI Taxonomy" id="971"/>
    <lineage>
        <taxon>Bacteria</taxon>
        <taxon>Bacillati</taxon>
        <taxon>Bacillota</taxon>
        <taxon>Negativicutes</taxon>
        <taxon>Selenomonadales</taxon>
        <taxon>Selenomonadaceae</taxon>
        <taxon>Selenomonas</taxon>
    </lineage>
</organism>
<reference evidence="2 3" key="1">
    <citation type="submission" date="2016-10" db="EMBL/GenBank/DDBJ databases">
        <authorList>
            <person name="de Groot N.N."/>
        </authorList>
    </citation>
    <scope>NUCLEOTIDE SEQUENCE [LARGE SCALE GENOMIC DNA]</scope>
    <source>
        <strain evidence="2 3">Z108</strain>
    </source>
</reference>
<dbReference type="InterPro" id="IPR036390">
    <property type="entry name" value="WH_DNA-bd_sf"/>
</dbReference>
<keyword evidence="2" id="KW-0808">Transferase</keyword>
<evidence type="ECO:0000313" key="2">
    <source>
        <dbReference type="EMBL" id="SFH89238.1"/>
    </source>
</evidence>
<dbReference type="AlphaFoldDB" id="A0A1I3DRQ6"/>
<evidence type="ECO:0000313" key="3">
    <source>
        <dbReference type="Proteomes" id="UP000183639"/>
    </source>
</evidence>
<dbReference type="OrthoDB" id="9774616at2"/>
<dbReference type="GO" id="GO:0016301">
    <property type="term" value="F:kinase activity"/>
    <property type="evidence" value="ECO:0007669"/>
    <property type="project" value="UniProtKB-KW"/>
</dbReference>